<keyword evidence="2" id="KW-1133">Transmembrane helix</keyword>
<dbReference type="Proteomes" id="UP001500620">
    <property type="component" value="Unassembled WGS sequence"/>
</dbReference>
<feature type="transmembrane region" description="Helical" evidence="2">
    <location>
        <begin position="42"/>
        <end position="64"/>
    </location>
</feature>
<dbReference type="NCBIfam" id="TIGR00350">
    <property type="entry name" value="lytR_cpsA_psr"/>
    <property type="match status" value="1"/>
</dbReference>
<dbReference type="InterPro" id="IPR050922">
    <property type="entry name" value="LytR/CpsA/Psr_CW_biosynth"/>
</dbReference>
<evidence type="ECO:0000259" key="3">
    <source>
        <dbReference type="Pfam" id="PF03816"/>
    </source>
</evidence>
<organism evidence="4 5">
    <name type="scientific">Dactylosporangium darangshiense</name>
    <dbReference type="NCBI Taxonomy" id="579108"/>
    <lineage>
        <taxon>Bacteria</taxon>
        <taxon>Bacillati</taxon>
        <taxon>Actinomycetota</taxon>
        <taxon>Actinomycetes</taxon>
        <taxon>Micromonosporales</taxon>
        <taxon>Micromonosporaceae</taxon>
        <taxon>Dactylosporangium</taxon>
    </lineage>
</organism>
<dbReference type="PANTHER" id="PTHR33392">
    <property type="entry name" value="POLYISOPRENYL-TEICHOIC ACID--PEPTIDOGLYCAN TEICHOIC ACID TRANSFERASE TAGU"/>
    <property type="match status" value="1"/>
</dbReference>
<keyword evidence="5" id="KW-1185">Reference proteome</keyword>
<comment type="caution">
    <text evidence="4">The sequence shown here is derived from an EMBL/GenBank/DDBJ whole genome shotgun (WGS) entry which is preliminary data.</text>
</comment>
<keyword evidence="2" id="KW-0472">Membrane</keyword>
<keyword evidence="2" id="KW-0812">Transmembrane</keyword>
<reference evidence="5" key="1">
    <citation type="journal article" date="2019" name="Int. J. Syst. Evol. Microbiol.">
        <title>The Global Catalogue of Microorganisms (GCM) 10K type strain sequencing project: providing services to taxonomists for standard genome sequencing and annotation.</title>
        <authorList>
            <consortium name="The Broad Institute Genomics Platform"/>
            <consortium name="The Broad Institute Genome Sequencing Center for Infectious Disease"/>
            <person name="Wu L."/>
            <person name="Ma J."/>
        </authorList>
    </citation>
    <scope>NUCLEOTIDE SEQUENCE [LARGE SCALE GENOMIC DNA]</scope>
    <source>
        <strain evidence="5">JCM 17441</strain>
    </source>
</reference>
<dbReference type="RefSeq" id="WP_345144181.1">
    <property type="nucleotide sequence ID" value="NZ_BAABAT010000086.1"/>
</dbReference>
<dbReference type="PANTHER" id="PTHR33392:SF6">
    <property type="entry name" value="POLYISOPRENYL-TEICHOIC ACID--PEPTIDOGLYCAN TEICHOIC ACID TRANSFERASE TAGU"/>
    <property type="match status" value="1"/>
</dbReference>
<proteinExistence type="inferred from homology"/>
<gene>
    <name evidence="4" type="ORF">GCM10022255_113200</name>
</gene>
<name>A0ABP8DVE6_9ACTN</name>
<dbReference type="EMBL" id="BAABAT010000086">
    <property type="protein sequence ID" value="GAA4263957.1"/>
    <property type="molecule type" value="Genomic_DNA"/>
</dbReference>
<evidence type="ECO:0000313" key="5">
    <source>
        <dbReference type="Proteomes" id="UP001500620"/>
    </source>
</evidence>
<comment type="similarity">
    <text evidence="1">Belongs to the LytR/CpsA/Psr (LCP) family.</text>
</comment>
<sequence>MNDDDLRAAFARPELERIDIERLRRDIDAEVIRRRKRRSTMLTSGLAGLIALVIGVPTAVWLGVGLERNIGPTSQRVADGVTPARPLNLLLLGIDSYESGRSDTIMIVHVPASGTRVDLISIERDVVTDVPGHGSEKINSAYQYGGVDLATKTVENLTGVPLDGAVVVRLAAVEKITDSVGGVRICLEHQVTSIHTGRVYPTGCQTIDGAAAADLLRQRRDQPLGAYDRDRNAQRFLAALAAKVTTLNLITDFEKINKLTRIDGLTVNLVGVTLPQLYLRLKDSKAKDIVGIGAPEFQTVIKDGQPSEGLPKDSAQLFADIRADTVDAFVTTHPSWVTVIRV</sequence>
<evidence type="ECO:0000313" key="4">
    <source>
        <dbReference type="EMBL" id="GAA4263957.1"/>
    </source>
</evidence>
<evidence type="ECO:0000256" key="1">
    <source>
        <dbReference type="ARBA" id="ARBA00006068"/>
    </source>
</evidence>
<protein>
    <submittedName>
        <fullName evidence="4">LCP family protein</fullName>
    </submittedName>
</protein>
<dbReference type="Gene3D" id="3.40.630.190">
    <property type="entry name" value="LCP protein"/>
    <property type="match status" value="1"/>
</dbReference>
<dbReference type="InterPro" id="IPR004474">
    <property type="entry name" value="LytR_CpsA_psr"/>
</dbReference>
<feature type="domain" description="Cell envelope-related transcriptional attenuator" evidence="3">
    <location>
        <begin position="101"/>
        <end position="244"/>
    </location>
</feature>
<evidence type="ECO:0000256" key="2">
    <source>
        <dbReference type="SAM" id="Phobius"/>
    </source>
</evidence>
<dbReference type="Pfam" id="PF03816">
    <property type="entry name" value="LytR_cpsA_psr"/>
    <property type="match status" value="1"/>
</dbReference>
<accession>A0ABP8DVE6</accession>